<proteinExistence type="predicted"/>
<protein>
    <submittedName>
        <fullName evidence="1">Uncharacterized protein</fullName>
    </submittedName>
</protein>
<name>A0A6H1ZLF2_9ZZZZ</name>
<accession>A0A6H1ZLF2</accession>
<dbReference type="EMBL" id="MT144071">
    <property type="protein sequence ID" value="QJA48095.1"/>
    <property type="molecule type" value="Genomic_DNA"/>
</dbReference>
<reference evidence="1" key="1">
    <citation type="submission" date="2020-03" db="EMBL/GenBank/DDBJ databases">
        <title>The deep terrestrial virosphere.</title>
        <authorList>
            <person name="Holmfeldt K."/>
            <person name="Nilsson E."/>
            <person name="Simone D."/>
            <person name="Lopez-Fernandez M."/>
            <person name="Wu X."/>
            <person name="de Brujin I."/>
            <person name="Lundin D."/>
            <person name="Andersson A."/>
            <person name="Bertilsson S."/>
            <person name="Dopson M."/>
        </authorList>
    </citation>
    <scope>NUCLEOTIDE SEQUENCE</scope>
    <source>
        <strain evidence="1">TM448A00834</strain>
    </source>
</reference>
<evidence type="ECO:0000313" key="1">
    <source>
        <dbReference type="EMBL" id="QJA48095.1"/>
    </source>
</evidence>
<sequence length="134" mass="15281">MTTGLDVERVGGKFATLVYPGGFKYKYDFWLFAQAAYFHLLGALEDHIEKTSEVECFERDDDTVIRIFLKDGFEQFIQKRGNGFNFPFKGATQEVLEDCVRIAMAWAVNTISQFGVTFACHKENEDIVLTMEVG</sequence>
<dbReference type="AlphaFoldDB" id="A0A6H1ZLF2"/>
<organism evidence="1">
    <name type="scientific">viral metagenome</name>
    <dbReference type="NCBI Taxonomy" id="1070528"/>
    <lineage>
        <taxon>unclassified sequences</taxon>
        <taxon>metagenomes</taxon>
        <taxon>organismal metagenomes</taxon>
    </lineage>
</organism>
<gene>
    <name evidence="1" type="ORF">TM448A00834_0002</name>
</gene>